<feature type="compositionally biased region" description="Basic and acidic residues" evidence="1">
    <location>
        <begin position="30"/>
        <end position="43"/>
    </location>
</feature>
<name>A0ABQ0L7W6_MYCCL</name>
<keyword evidence="3" id="KW-1185">Reference proteome</keyword>
<evidence type="ECO:0000313" key="2">
    <source>
        <dbReference type="EMBL" id="GAT46627.1"/>
    </source>
</evidence>
<dbReference type="EMBL" id="DF842631">
    <property type="protein sequence ID" value="GAT46627.1"/>
    <property type="molecule type" value="Genomic_DNA"/>
</dbReference>
<feature type="region of interest" description="Disordered" evidence="1">
    <location>
        <begin position="1"/>
        <end position="60"/>
    </location>
</feature>
<protein>
    <submittedName>
        <fullName evidence="2">Uncharacterized protein</fullName>
    </submittedName>
</protein>
<sequence>MPVTIPPAGTHTANPLTPANPLVPYNPRKRRDDSEEHELDRERMRRKKRLVKREEEKGQKVDVRVRETTRSEHRASDVLRLCLLARLATKRAPLQRLLNG</sequence>
<dbReference type="Proteomes" id="UP000815677">
    <property type="component" value="Unassembled WGS sequence"/>
</dbReference>
<evidence type="ECO:0000256" key="1">
    <source>
        <dbReference type="SAM" id="MobiDB-lite"/>
    </source>
</evidence>
<accession>A0ABQ0L7W6</accession>
<reference evidence="2" key="1">
    <citation type="submission" date="2014-09" db="EMBL/GenBank/DDBJ databases">
        <title>Genome sequence of the luminous mushroom Mycena chlorophos for searching fungal bioluminescence genes.</title>
        <authorList>
            <person name="Tanaka Y."/>
            <person name="Kasuga D."/>
            <person name="Oba Y."/>
            <person name="Hase S."/>
            <person name="Sato K."/>
            <person name="Oba Y."/>
            <person name="Sakakibara Y."/>
        </authorList>
    </citation>
    <scope>NUCLEOTIDE SEQUENCE</scope>
</reference>
<organism evidence="2 3">
    <name type="scientific">Mycena chlorophos</name>
    <name type="common">Agaric fungus</name>
    <name type="synonym">Agaricus chlorophos</name>
    <dbReference type="NCBI Taxonomy" id="658473"/>
    <lineage>
        <taxon>Eukaryota</taxon>
        <taxon>Fungi</taxon>
        <taxon>Dikarya</taxon>
        <taxon>Basidiomycota</taxon>
        <taxon>Agaricomycotina</taxon>
        <taxon>Agaricomycetes</taxon>
        <taxon>Agaricomycetidae</taxon>
        <taxon>Agaricales</taxon>
        <taxon>Marasmiineae</taxon>
        <taxon>Mycenaceae</taxon>
        <taxon>Mycena</taxon>
    </lineage>
</organism>
<evidence type="ECO:0000313" key="3">
    <source>
        <dbReference type="Proteomes" id="UP000815677"/>
    </source>
</evidence>
<proteinExistence type="predicted"/>
<gene>
    <name evidence="2" type="ORF">MCHLO_04132</name>
</gene>